<proteinExistence type="predicted"/>
<evidence type="ECO:0000313" key="2">
    <source>
        <dbReference type="EMBL" id="QDU66731.1"/>
    </source>
</evidence>
<keyword evidence="3" id="KW-1185">Reference proteome</keyword>
<evidence type="ECO:0000313" key="3">
    <source>
        <dbReference type="Proteomes" id="UP000316921"/>
    </source>
</evidence>
<gene>
    <name evidence="2" type="ORF">Pla133_18070</name>
</gene>
<feature type="transmembrane region" description="Helical" evidence="1">
    <location>
        <begin position="214"/>
        <end position="235"/>
    </location>
</feature>
<protein>
    <submittedName>
        <fullName evidence="2">Uncharacterized protein</fullName>
    </submittedName>
</protein>
<dbReference type="KEGG" id="pbap:Pla133_18070"/>
<name>A0A518BID1_9BACT</name>
<keyword evidence="1" id="KW-0472">Membrane</keyword>
<dbReference type="Proteomes" id="UP000316921">
    <property type="component" value="Chromosome"/>
</dbReference>
<evidence type="ECO:0000256" key="1">
    <source>
        <dbReference type="SAM" id="Phobius"/>
    </source>
</evidence>
<dbReference type="EMBL" id="CP036287">
    <property type="protein sequence ID" value="QDU66731.1"/>
    <property type="molecule type" value="Genomic_DNA"/>
</dbReference>
<organism evidence="2 3">
    <name type="scientific">Engelhardtia mirabilis</name>
    <dbReference type="NCBI Taxonomy" id="2528011"/>
    <lineage>
        <taxon>Bacteria</taxon>
        <taxon>Pseudomonadati</taxon>
        <taxon>Planctomycetota</taxon>
        <taxon>Planctomycetia</taxon>
        <taxon>Planctomycetia incertae sedis</taxon>
        <taxon>Engelhardtia</taxon>
    </lineage>
</organism>
<reference evidence="2 3" key="1">
    <citation type="submission" date="2019-02" db="EMBL/GenBank/DDBJ databases">
        <title>Deep-cultivation of Planctomycetes and their phenomic and genomic characterization uncovers novel biology.</title>
        <authorList>
            <person name="Wiegand S."/>
            <person name="Jogler M."/>
            <person name="Boedeker C."/>
            <person name="Pinto D."/>
            <person name="Vollmers J."/>
            <person name="Rivas-Marin E."/>
            <person name="Kohn T."/>
            <person name="Peeters S.H."/>
            <person name="Heuer A."/>
            <person name="Rast P."/>
            <person name="Oberbeckmann S."/>
            <person name="Bunk B."/>
            <person name="Jeske O."/>
            <person name="Meyerdierks A."/>
            <person name="Storesund J.E."/>
            <person name="Kallscheuer N."/>
            <person name="Luecker S."/>
            <person name="Lage O.M."/>
            <person name="Pohl T."/>
            <person name="Merkel B.J."/>
            <person name="Hornburger P."/>
            <person name="Mueller R.-W."/>
            <person name="Bruemmer F."/>
            <person name="Labrenz M."/>
            <person name="Spormann A.M."/>
            <person name="Op den Camp H."/>
            <person name="Overmann J."/>
            <person name="Amann R."/>
            <person name="Jetten M.S.M."/>
            <person name="Mascher T."/>
            <person name="Medema M.H."/>
            <person name="Devos D.P."/>
            <person name="Kaster A.-K."/>
            <person name="Ovreas L."/>
            <person name="Rohde M."/>
            <person name="Galperin M.Y."/>
            <person name="Jogler C."/>
        </authorList>
    </citation>
    <scope>NUCLEOTIDE SEQUENCE [LARGE SCALE GENOMIC DNA]</scope>
    <source>
        <strain evidence="2 3">Pla133</strain>
    </source>
</reference>
<dbReference type="AlphaFoldDB" id="A0A518BID1"/>
<sequence length="267" mass="31069">MIYIREFIAGLISPAVVLSKPRFSRQLLKFAYTELYTSYDIGAVARRQEGEVREAMERHASDEGRHYKIFKEWAQRVAPYTASHNNGVNFGDPDGVEQPDRRSVRWSAEQEAAPNRRLPELGDYMLYIFLSESRAVIQFKLYQWLNRYDERCRTWIPSVLVDEKRHVAYSLHYAWREFRRAPLARIRGAARVAVYIARQDLVDLSKLIQVGGSAVMGSLFYFLLVTPYGFGLRLLGLARRDRLRRTETDGPVAPQRVQLDSTYWAEQ</sequence>
<keyword evidence="1" id="KW-0812">Transmembrane</keyword>
<accession>A0A518BID1</accession>
<keyword evidence="1" id="KW-1133">Transmembrane helix</keyword>
<dbReference type="RefSeq" id="WP_419192268.1">
    <property type="nucleotide sequence ID" value="NZ_CP036287.1"/>
</dbReference>